<dbReference type="AlphaFoldDB" id="A0A1I7Z0Y0"/>
<keyword evidence="1" id="KW-0812">Transmembrane</keyword>
<organism evidence="2 3">
    <name type="scientific">Steinernema glaseri</name>
    <dbReference type="NCBI Taxonomy" id="37863"/>
    <lineage>
        <taxon>Eukaryota</taxon>
        <taxon>Metazoa</taxon>
        <taxon>Ecdysozoa</taxon>
        <taxon>Nematoda</taxon>
        <taxon>Chromadorea</taxon>
        <taxon>Rhabditida</taxon>
        <taxon>Tylenchina</taxon>
        <taxon>Panagrolaimomorpha</taxon>
        <taxon>Strongyloidoidea</taxon>
        <taxon>Steinernematidae</taxon>
        <taxon>Steinernema</taxon>
    </lineage>
</organism>
<keyword evidence="1" id="KW-1133">Transmembrane helix</keyword>
<evidence type="ECO:0000256" key="1">
    <source>
        <dbReference type="SAM" id="Phobius"/>
    </source>
</evidence>
<name>A0A1I7Z0Y0_9BILA</name>
<sequence>MITTSTAVFIGCLPLAIILFYFYNSKLPFARGISSCSMMISRNFGTVYAIFVLVMFRSYRKAVVGMVSSFCKGIRRVLVHPSTSLGMSTNYMFTHVNSVRY</sequence>
<protein>
    <submittedName>
        <fullName evidence="3">G_PROTEIN_RECEP_F1_2 domain-containing protein</fullName>
    </submittedName>
</protein>
<keyword evidence="2" id="KW-1185">Reference proteome</keyword>
<reference evidence="3" key="1">
    <citation type="submission" date="2016-11" db="UniProtKB">
        <authorList>
            <consortium name="WormBaseParasite"/>
        </authorList>
    </citation>
    <scope>IDENTIFICATION</scope>
</reference>
<dbReference type="WBParaSite" id="L893_g21810.t1">
    <property type="protein sequence ID" value="L893_g21810.t1"/>
    <property type="gene ID" value="L893_g21810"/>
</dbReference>
<keyword evidence="1" id="KW-0472">Membrane</keyword>
<feature type="transmembrane region" description="Helical" evidence="1">
    <location>
        <begin position="29"/>
        <end position="56"/>
    </location>
</feature>
<feature type="transmembrane region" description="Helical" evidence="1">
    <location>
        <begin position="7"/>
        <end position="23"/>
    </location>
</feature>
<dbReference type="Proteomes" id="UP000095287">
    <property type="component" value="Unplaced"/>
</dbReference>
<accession>A0A1I7Z0Y0</accession>
<evidence type="ECO:0000313" key="3">
    <source>
        <dbReference type="WBParaSite" id="L893_g21810.t1"/>
    </source>
</evidence>
<proteinExistence type="predicted"/>
<evidence type="ECO:0000313" key="2">
    <source>
        <dbReference type="Proteomes" id="UP000095287"/>
    </source>
</evidence>